<sequence>MLIMSELTNFILISFKFNYPLCASEITSALSRRSQTSRPEDVVTVQVKSATSPMGRDDGAPRTGSLKRAANKGDGRGTALRPK</sequence>
<feature type="region of interest" description="Disordered" evidence="1">
    <location>
        <begin position="31"/>
        <end position="83"/>
    </location>
</feature>
<organism evidence="2 3">
    <name type="scientific">Eumeta variegata</name>
    <name type="common">Bagworm moth</name>
    <name type="synonym">Eumeta japonica</name>
    <dbReference type="NCBI Taxonomy" id="151549"/>
    <lineage>
        <taxon>Eukaryota</taxon>
        <taxon>Metazoa</taxon>
        <taxon>Ecdysozoa</taxon>
        <taxon>Arthropoda</taxon>
        <taxon>Hexapoda</taxon>
        <taxon>Insecta</taxon>
        <taxon>Pterygota</taxon>
        <taxon>Neoptera</taxon>
        <taxon>Endopterygota</taxon>
        <taxon>Lepidoptera</taxon>
        <taxon>Glossata</taxon>
        <taxon>Ditrysia</taxon>
        <taxon>Tineoidea</taxon>
        <taxon>Psychidae</taxon>
        <taxon>Oiketicinae</taxon>
        <taxon>Eumeta</taxon>
    </lineage>
</organism>
<comment type="caution">
    <text evidence="2">The sequence shown here is derived from an EMBL/GenBank/DDBJ whole genome shotgun (WGS) entry which is preliminary data.</text>
</comment>
<keyword evidence="3" id="KW-1185">Reference proteome</keyword>
<gene>
    <name evidence="2" type="ORF">EVAR_722_1</name>
</gene>
<protein>
    <submittedName>
        <fullName evidence="2">Uncharacterized protein</fullName>
    </submittedName>
</protein>
<dbReference type="EMBL" id="BGZK01000003">
    <property type="protein sequence ID" value="GBO99570.1"/>
    <property type="molecule type" value="Genomic_DNA"/>
</dbReference>
<evidence type="ECO:0000313" key="2">
    <source>
        <dbReference type="EMBL" id="GBO99570.1"/>
    </source>
</evidence>
<name>A0A4C1SEP7_EUMVA</name>
<evidence type="ECO:0000313" key="3">
    <source>
        <dbReference type="Proteomes" id="UP000299102"/>
    </source>
</evidence>
<proteinExistence type="predicted"/>
<reference evidence="2 3" key="1">
    <citation type="journal article" date="2019" name="Commun. Biol.">
        <title>The bagworm genome reveals a unique fibroin gene that provides high tensile strength.</title>
        <authorList>
            <person name="Kono N."/>
            <person name="Nakamura H."/>
            <person name="Ohtoshi R."/>
            <person name="Tomita M."/>
            <person name="Numata K."/>
            <person name="Arakawa K."/>
        </authorList>
    </citation>
    <scope>NUCLEOTIDE SEQUENCE [LARGE SCALE GENOMIC DNA]</scope>
</reference>
<dbReference type="AlphaFoldDB" id="A0A4C1SEP7"/>
<evidence type="ECO:0000256" key="1">
    <source>
        <dbReference type="SAM" id="MobiDB-lite"/>
    </source>
</evidence>
<dbReference type="Proteomes" id="UP000299102">
    <property type="component" value="Unassembled WGS sequence"/>
</dbReference>
<accession>A0A4C1SEP7</accession>